<name>D8PQ64_SCHCM</name>
<feature type="region of interest" description="Disordered" evidence="1">
    <location>
        <begin position="125"/>
        <end position="176"/>
    </location>
</feature>
<dbReference type="AlphaFoldDB" id="D8PQ64"/>
<evidence type="ECO:0000313" key="2">
    <source>
        <dbReference type="EMBL" id="EFJ02386.1"/>
    </source>
</evidence>
<feature type="region of interest" description="Disordered" evidence="1">
    <location>
        <begin position="1"/>
        <end position="51"/>
    </location>
</feature>
<evidence type="ECO:0000256" key="1">
    <source>
        <dbReference type="SAM" id="MobiDB-lite"/>
    </source>
</evidence>
<dbReference type="VEuPathDB" id="FungiDB:SCHCODRAFT_02566280"/>
<dbReference type="InParanoid" id="D8PQ64"/>
<sequence>MQDLPPFALPEDDDADDNYFASPSPAPGMASMRAHAASNAQRGRPKGPVSLNRSISQVAGVPGVEVPDTQQRVEFVHQDAGKGVEPAKNLGLGLGVEINMNRSRIVSAGESERMAHLKAVAEESALNDAGSESEGSSARAVVVDGGQSSGASSRSSAPAAAPPALSVQEVGTPSRDSASFASMTLKDQWRGVLSKEGVDYVWACVSSAHVV</sequence>
<reference evidence="2 3" key="1">
    <citation type="journal article" date="2010" name="Nat. Biotechnol.">
        <title>Genome sequence of the model mushroom Schizophyllum commune.</title>
        <authorList>
            <person name="Ohm R.A."/>
            <person name="de Jong J.F."/>
            <person name="Lugones L.G."/>
            <person name="Aerts A."/>
            <person name="Kothe E."/>
            <person name="Stajich J.E."/>
            <person name="de Vries R.P."/>
            <person name="Record E."/>
            <person name="Levasseur A."/>
            <person name="Baker S.E."/>
            <person name="Bartholomew K.A."/>
            <person name="Coutinho P.M."/>
            <person name="Erdmann S."/>
            <person name="Fowler T.J."/>
            <person name="Gathman A.C."/>
            <person name="Lombard V."/>
            <person name="Henrissat B."/>
            <person name="Knabe N."/>
            <person name="Kuees U."/>
            <person name="Lilly W.W."/>
            <person name="Lindquist E."/>
            <person name="Lucas S."/>
            <person name="Magnuson J.K."/>
            <person name="Piumi F."/>
            <person name="Raudaskoski M."/>
            <person name="Salamov A."/>
            <person name="Schmutz J."/>
            <person name="Schwarze F.W.M.R."/>
            <person name="vanKuyk P.A."/>
            <person name="Horton J.S."/>
            <person name="Grigoriev I.V."/>
            <person name="Woesten H.A.B."/>
        </authorList>
    </citation>
    <scope>NUCLEOTIDE SEQUENCE [LARGE SCALE GENOMIC DNA]</scope>
    <source>
        <strain evidence="3">H4-8 / FGSC 9210</strain>
    </source>
</reference>
<dbReference type="Proteomes" id="UP000007431">
    <property type="component" value="Unassembled WGS sequence"/>
</dbReference>
<feature type="compositionally biased region" description="Low complexity" evidence="1">
    <location>
        <begin position="149"/>
        <end position="164"/>
    </location>
</feature>
<dbReference type="OrthoDB" id="10461907at2759"/>
<accession>D8PQ64</accession>
<proteinExistence type="predicted"/>
<keyword evidence="3" id="KW-1185">Reference proteome</keyword>
<protein>
    <submittedName>
        <fullName evidence="2">Expressed protein</fullName>
    </submittedName>
</protein>
<gene>
    <name evidence="2" type="ORF">SCHCODRAFT_84163</name>
</gene>
<dbReference type="KEGG" id="scm:SCHCO_02566280"/>
<dbReference type="EMBL" id="GL377302">
    <property type="protein sequence ID" value="EFJ02386.1"/>
    <property type="molecule type" value="Genomic_DNA"/>
</dbReference>
<organism evidence="3">
    <name type="scientific">Schizophyllum commune (strain H4-8 / FGSC 9210)</name>
    <name type="common">Split gill fungus</name>
    <dbReference type="NCBI Taxonomy" id="578458"/>
    <lineage>
        <taxon>Eukaryota</taxon>
        <taxon>Fungi</taxon>
        <taxon>Dikarya</taxon>
        <taxon>Basidiomycota</taxon>
        <taxon>Agaricomycotina</taxon>
        <taxon>Agaricomycetes</taxon>
        <taxon>Agaricomycetidae</taxon>
        <taxon>Agaricales</taxon>
        <taxon>Schizophyllaceae</taxon>
        <taxon>Schizophyllum</taxon>
    </lineage>
</organism>
<dbReference type="GeneID" id="9590105"/>
<dbReference type="HOGENOM" id="CLU_1305473_0_0_1"/>
<feature type="compositionally biased region" description="Low complexity" evidence="1">
    <location>
        <begin position="129"/>
        <end position="138"/>
    </location>
</feature>
<evidence type="ECO:0000313" key="3">
    <source>
        <dbReference type="Proteomes" id="UP000007431"/>
    </source>
</evidence>